<evidence type="ECO:0000256" key="1">
    <source>
        <dbReference type="SAM" id="SignalP"/>
    </source>
</evidence>
<dbReference type="PROSITE" id="PS51318">
    <property type="entry name" value="TAT"/>
    <property type="match status" value="1"/>
</dbReference>
<protein>
    <recommendedName>
        <fullName evidence="4">Secreted protein</fullName>
    </recommendedName>
</protein>
<feature type="signal peptide" evidence="1">
    <location>
        <begin position="1"/>
        <end position="30"/>
    </location>
</feature>
<keyword evidence="1" id="KW-0732">Signal</keyword>
<name>A0A495JM76_9ACTN</name>
<gene>
    <name evidence="2" type="ORF">BDK92_4387</name>
</gene>
<dbReference type="OrthoDB" id="3404025at2"/>
<evidence type="ECO:0008006" key="4">
    <source>
        <dbReference type="Google" id="ProtNLM"/>
    </source>
</evidence>
<dbReference type="InterPro" id="IPR006311">
    <property type="entry name" value="TAT_signal"/>
</dbReference>
<dbReference type="EMBL" id="RBKT01000001">
    <property type="protein sequence ID" value="RKR90023.1"/>
    <property type="molecule type" value="Genomic_DNA"/>
</dbReference>
<sequence>MSVSTRRRVIAGMLGAAAVLGAWAPAAATAAPAQHGSSVSVGPLVLAPTDRGYHGTLPITIVNRSEANAYPVVTLTEPVGGAFTGMLPGGACFPSADVPRRTISCTLDAAFKPGERRTVEAAFEVLTHARPYAMVATGGRVDVSVDGTTLRGGADVSALFRSTSGSLRSPRAYVQETVADGWVKLGAATLVQQPDGSYAGRLPVTVGYLSDAPHNTPQVELTVPEGVRVFGTDEGSCPFSWCTVPGGEFMPGERRTFDVLLTAPAEIAAGPLGNGTANLHLSYGNNEVPDRNPVNNTAPFAVTAVAAH</sequence>
<proteinExistence type="predicted"/>
<evidence type="ECO:0000313" key="3">
    <source>
        <dbReference type="Proteomes" id="UP000277671"/>
    </source>
</evidence>
<dbReference type="Proteomes" id="UP000277671">
    <property type="component" value="Unassembled WGS sequence"/>
</dbReference>
<accession>A0A495JM76</accession>
<comment type="caution">
    <text evidence="2">The sequence shown here is derived from an EMBL/GenBank/DDBJ whole genome shotgun (WGS) entry which is preliminary data.</text>
</comment>
<evidence type="ECO:0000313" key="2">
    <source>
        <dbReference type="EMBL" id="RKR90023.1"/>
    </source>
</evidence>
<dbReference type="AlphaFoldDB" id="A0A495JM76"/>
<feature type="chain" id="PRO_5019727397" description="Secreted protein" evidence="1">
    <location>
        <begin position="31"/>
        <end position="308"/>
    </location>
</feature>
<reference evidence="2 3" key="1">
    <citation type="submission" date="2018-10" db="EMBL/GenBank/DDBJ databases">
        <title>Sequencing the genomes of 1000 actinobacteria strains.</title>
        <authorList>
            <person name="Klenk H.-P."/>
        </authorList>
    </citation>
    <scope>NUCLEOTIDE SEQUENCE [LARGE SCALE GENOMIC DNA]</scope>
    <source>
        <strain evidence="2 3">DSM 45175</strain>
    </source>
</reference>
<keyword evidence="3" id="KW-1185">Reference proteome</keyword>
<organism evidence="2 3">
    <name type="scientific">Micromonospora pisi</name>
    <dbReference type="NCBI Taxonomy" id="589240"/>
    <lineage>
        <taxon>Bacteria</taxon>
        <taxon>Bacillati</taxon>
        <taxon>Actinomycetota</taxon>
        <taxon>Actinomycetes</taxon>
        <taxon>Micromonosporales</taxon>
        <taxon>Micromonosporaceae</taxon>
        <taxon>Micromonospora</taxon>
    </lineage>
</organism>
<dbReference type="RefSeq" id="WP_147457086.1">
    <property type="nucleotide sequence ID" value="NZ_RBKT01000001.1"/>
</dbReference>